<organism evidence="5 6">
    <name type="scientific">Actinidia chinensis var. chinensis</name>
    <name type="common">Chinese soft-hair kiwi</name>
    <dbReference type="NCBI Taxonomy" id="1590841"/>
    <lineage>
        <taxon>Eukaryota</taxon>
        <taxon>Viridiplantae</taxon>
        <taxon>Streptophyta</taxon>
        <taxon>Embryophyta</taxon>
        <taxon>Tracheophyta</taxon>
        <taxon>Spermatophyta</taxon>
        <taxon>Magnoliopsida</taxon>
        <taxon>eudicotyledons</taxon>
        <taxon>Gunneridae</taxon>
        <taxon>Pentapetalae</taxon>
        <taxon>asterids</taxon>
        <taxon>Ericales</taxon>
        <taxon>Actinidiaceae</taxon>
        <taxon>Actinidia</taxon>
    </lineage>
</organism>
<dbReference type="InParanoid" id="A0A2R6Q0G4"/>
<name>A0A2R6Q0G4_ACTCC</name>
<dbReference type="Proteomes" id="UP000241394">
    <property type="component" value="Chromosome LG21"/>
</dbReference>
<feature type="region of interest" description="Disordered" evidence="2">
    <location>
        <begin position="1"/>
        <end position="31"/>
    </location>
</feature>
<accession>A0A2R6Q0G4</accession>
<dbReference type="InterPro" id="IPR039777">
    <property type="entry name" value="IFRD"/>
</dbReference>
<evidence type="ECO:0000313" key="5">
    <source>
        <dbReference type="EMBL" id="PSR99906.1"/>
    </source>
</evidence>
<dbReference type="InterPro" id="IPR011989">
    <property type="entry name" value="ARM-like"/>
</dbReference>
<evidence type="ECO:0000256" key="2">
    <source>
        <dbReference type="SAM" id="MobiDB-lite"/>
    </source>
</evidence>
<dbReference type="Gramene" id="PSR99906">
    <property type="protein sequence ID" value="PSR99906"/>
    <property type="gene ID" value="CEY00_Acc23806"/>
</dbReference>
<proteinExistence type="inferred from homology"/>
<feature type="non-terminal residue" evidence="5">
    <location>
        <position position="1"/>
    </location>
</feature>
<dbReference type="Pfam" id="PF04836">
    <property type="entry name" value="IFRD_C"/>
    <property type="match status" value="1"/>
</dbReference>
<dbReference type="PANTHER" id="PTHR12354">
    <property type="entry name" value="INTERFERON-RELATED DEVELOPMENTAL REGULATOR"/>
    <property type="match status" value="1"/>
</dbReference>
<dbReference type="FunCoup" id="A0A2R6Q0G4">
    <property type="interactions" value="3940"/>
</dbReference>
<dbReference type="Gene3D" id="1.25.10.10">
    <property type="entry name" value="Leucine-rich Repeat Variant"/>
    <property type="match status" value="1"/>
</dbReference>
<protein>
    <submittedName>
        <fullName evidence="5">Interferon-related developmental regulator like</fullName>
    </submittedName>
</protein>
<dbReference type="OMA" id="QCFEAIF"/>
<feature type="domain" description="Interferon-related developmental regulator N-terminal" evidence="4">
    <location>
        <begin position="19"/>
        <end position="320"/>
    </location>
</feature>
<comment type="caution">
    <text evidence="5">The sequence shown here is derived from an EMBL/GenBank/DDBJ whole genome shotgun (WGS) entry which is preliminary data.</text>
</comment>
<dbReference type="EMBL" id="NKQK01000021">
    <property type="protein sequence ID" value="PSR99906.1"/>
    <property type="molecule type" value="Genomic_DNA"/>
</dbReference>
<evidence type="ECO:0000313" key="6">
    <source>
        <dbReference type="Proteomes" id="UP000241394"/>
    </source>
</evidence>
<evidence type="ECO:0000259" key="3">
    <source>
        <dbReference type="Pfam" id="PF04836"/>
    </source>
</evidence>
<dbReference type="InterPro" id="IPR016024">
    <property type="entry name" value="ARM-type_fold"/>
</dbReference>
<gene>
    <name evidence="5" type="ORF">CEY00_Acc23806</name>
</gene>
<evidence type="ECO:0000256" key="1">
    <source>
        <dbReference type="ARBA" id="ARBA00008828"/>
    </source>
</evidence>
<dbReference type="PANTHER" id="PTHR12354:SF1">
    <property type="entry name" value="INTERFERON-RELATED DEVELOPMENTAL REGULATOR 1"/>
    <property type="match status" value="1"/>
</dbReference>
<dbReference type="OrthoDB" id="686784at2759"/>
<dbReference type="InterPro" id="IPR007701">
    <property type="entry name" value="Interferon-rel_develop_reg_N"/>
</dbReference>
<dbReference type="AlphaFoldDB" id="A0A2R6Q0G4"/>
<dbReference type="STRING" id="1590841.A0A2R6Q0G4"/>
<reference evidence="5 6" key="1">
    <citation type="submission" date="2017-07" db="EMBL/GenBank/DDBJ databases">
        <title>An improved, manually edited Actinidia chinensis var. chinensis (kiwifruit) genome highlights the challenges associated with draft genomes and gene prediction in plants.</title>
        <authorList>
            <person name="Pilkington S."/>
            <person name="Crowhurst R."/>
            <person name="Hilario E."/>
            <person name="Nardozza S."/>
            <person name="Fraser L."/>
            <person name="Peng Y."/>
            <person name="Gunaseelan K."/>
            <person name="Simpson R."/>
            <person name="Tahir J."/>
            <person name="Deroles S."/>
            <person name="Templeton K."/>
            <person name="Luo Z."/>
            <person name="Davy M."/>
            <person name="Cheng C."/>
            <person name="Mcneilage M."/>
            <person name="Scaglione D."/>
            <person name="Liu Y."/>
            <person name="Zhang Q."/>
            <person name="Datson P."/>
            <person name="De Silva N."/>
            <person name="Gardiner S."/>
            <person name="Bassett H."/>
            <person name="Chagne D."/>
            <person name="Mccallum J."/>
            <person name="Dzierzon H."/>
            <person name="Deng C."/>
            <person name="Wang Y.-Y."/>
            <person name="Barron N."/>
            <person name="Manako K."/>
            <person name="Bowen J."/>
            <person name="Foster T."/>
            <person name="Erridge Z."/>
            <person name="Tiffin H."/>
            <person name="Waite C."/>
            <person name="Davies K."/>
            <person name="Grierson E."/>
            <person name="Laing W."/>
            <person name="Kirk R."/>
            <person name="Chen X."/>
            <person name="Wood M."/>
            <person name="Montefiori M."/>
            <person name="Brummell D."/>
            <person name="Schwinn K."/>
            <person name="Catanach A."/>
            <person name="Fullerton C."/>
            <person name="Li D."/>
            <person name="Meiyalaghan S."/>
            <person name="Nieuwenhuizen N."/>
            <person name="Read N."/>
            <person name="Prakash R."/>
            <person name="Hunter D."/>
            <person name="Zhang H."/>
            <person name="Mckenzie M."/>
            <person name="Knabel M."/>
            <person name="Harris A."/>
            <person name="Allan A."/>
            <person name="Chen A."/>
            <person name="Janssen B."/>
            <person name="Plunkett B."/>
            <person name="Dwamena C."/>
            <person name="Voogd C."/>
            <person name="Leif D."/>
            <person name="Lafferty D."/>
            <person name="Souleyre E."/>
            <person name="Varkonyi-Gasic E."/>
            <person name="Gambi F."/>
            <person name="Hanley J."/>
            <person name="Yao J.-L."/>
            <person name="Cheung J."/>
            <person name="David K."/>
            <person name="Warren B."/>
            <person name="Marsh K."/>
            <person name="Snowden K."/>
            <person name="Lin-Wang K."/>
            <person name="Brian L."/>
            <person name="Martinez-Sanchez M."/>
            <person name="Wang M."/>
            <person name="Ileperuma N."/>
            <person name="Macnee N."/>
            <person name="Campin R."/>
            <person name="Mcatee P."/>
            <person name="Drummond R."/>
            <person name="Espley R."/>
            <person name="Ireland H."/>
            <person name="Wu R."/>
            <person name="Atkinson R."/>
            <person name="Karunairetnam S."/>
            <person name="Bulley S."/>
            <person name="Chunkath S."/>
            <person name="Hanley Z."/>
            <person name="Storey R."/>
            <person name="Thrimawithana A."/>
            <person name="Thomson S."/>
            <person name="David C."/>
            <person name="Testolin R."/>
        </authorList>
    </citation>
    <scope>NUCLEOTIDE SEQUENCE [LARGE SCALE GENOMIC DNA]</scope>
    <source>
        <strain evidence="6">cv. Red5</strain>
        <tissue evidence="5">Young leaf</tissue>
    </source>
</reference>
<dbReference type="Pfam" id="PF05004">
    <property type="entry name" value="IFRD"/>
    <property type="match status" value="1"/>
</dbReference>
<feature type="domain" description="Interferon-related developmental regulator C-terminal" evidence="3">
    <location>
        <begin position="365"/>
        <end position="415"/>
    </location>
</feature>
<feature type="compositionally biased region" description="Low complexity" evidence="2">
    <location>
        <begin position="17"/>
        <end position="27"/>
    </location>
</feature>
<dbReference type="SUPFAM" id="SSF48371">
    <property type="entry name" value="ARM repeat"/>
    <property type="match status" value="1"/>
</dbReference>
<sequence length="434" mass="47937">SSQRRNSAMLDSDDSDSVSSSSTVRSDNVMVSGEEVQLDKESLLDQYLDALYEKRGSTREKALEAIIVAFNSSLQHEFVEKKFATLLHQCLNCIKRGSAKEICLASHTIGLLSLTTGPGEKAQEILEESVTPISQALKSGSETSKTSSLLECLAIITFIGGNEPEETEKSMQMMWQVVHPKLGSNVVATKPSPDVITAMVSAWSFLLTTVDGWSLDPKNCQESISYFSTLLDKDDRSVRIAAGEALALIFEMGNLEKFSGEAKVSSDSSISRELAHIQGLRAKILNQVRNLSTEAGGKGSAKKDLNSQRNSFRDILEFLEYGYPPETSMKIGGESLNTTSWSQLIQLNFLKHFLGGGFVKHMQENEFLHEVFGFTPKRKQLPGDEHRMSISDKRLYKSPNSVVNKARTQIRNKQRTISQDKNTGHFAVGLGDEV</sequence>
<keyword evidence="6" id="KW-1185">Reference proteome</keyword>
<reference evidence="6" key="2">
    <citation type="journal article" date="2018" name="BMC Genomics">
        <title>A manually annotated Actinidia chinensis var. chinensis (kiwifruit) genome highlights the challenges associated with draft genomes and gene prediction in plants.</title>
        <authorList>
            <person name="Pilkington S.M."/>
            <person name="Crowhurst R."/>
            <person name="Hilario E."/>
            <person name="Nardozza S."/>
            <person name="Fraser L."/>
            <person name="Peng Y."/>
            <person name="Gunaseelan K."/>
            <person name="Simpson R."/>
            <person name="Tahir J."/>
            <person name="Deroles S.C."/>
            <person name="Templeton K."/>
            <person name="Luo Z."/>
            <person name="Davy M."/>
            <person name="Cheng C."/>
            <person name="McNeilage M."/>
            <person name="Scaglione D."/>
            <person name="Liu Y."/>
            <person name="Zhang Q."/>
            <person name="Datson P."/>
            <person name="De Silva N."/>
            <person name="Gardiner S.E."/>
            <person name="Bassett H."/>
            <person name="Chagne D."/>
            <person name="McCallum J."/>
            <person name="Dzierzon H."/>
            <person name="Deng C."/>
            <person name="Wang Y.Y."/>
            <person name="Barron L."/>
            <person name="Manako K."/>
            <person name="Bowen J."/>
            <person name="Foster T.M."/>
            <person name="Erridge Z.A."/>
            <person name="Tiffin H."/>
            <person name="Waite C.N."/>
            <person name="Davies K.M."/>
            <person name="Grierson E.P."/>
            <person name="Laing W.A."/>
            <person name="Kirk R."/>
            <person name="Chen X."/>
            <person name="Wood M."/>
            <person name="Montefiori M."/>
            <person name="Brummell D.A."/>
            <person name="Schwinn K.E."/>
            <person name="Catanach A."/>
            <person name="Fullerton C."/>
            <person name="Li D."/>
            <person name="Meiyalaghan S."/>
            <person name="Nieuwenhuizen N."/>
            <person name="Read N."/>
            <person name="Prakash R."/>
            <person name="Hunter D."/>
            <person name="Zhang H."/>
            <person name="McKenzie M."/>
            <person name="Knabel M."/>
            <person name="Harris A."/>
            <person name="Allan A.C."/>
            <person name="Gleave A."/>
            <person name="Chen A."/>
            <person name="Janssen B.J."/>
            <person name="Plunkett B."/>
            <person name="Ampomah-Dwamena C."/>
            <person name="Voogd C."/>
            <person name="Leif D."/>
            <person name="Lafferty D."/>
            <person name="Souleyre E.J.F."/>
            <person name="Varkonyi-Gasic E."/>
            <person name="Gambi F."/>
            <person name="Hanley J."/>
            <person name="Yao J.L."/>
            <person name="Cheung J."/>
            <person name="David K.M."/>
            <person name="Warren B."/>
            <person name="Marsh K."/>
            <person name="Snowden K.C."/>
            <person name="Lin-Wang K."/>
            <person name="Brian L."/>
            <person name="Martinez-Sanchez M."/>
            <person name="Wang M."/>
            <person name="Ileperuma N."/>
            <person name="Macnee N."/>
            <person name="Campin R."/>
            <person name="McAtee P."/>
            <person name="Drummond R.S.M."/>
            <person name="Espley R.V."/>
            <person name="Ireland H.S."/>
            <person name="Wu R."/>
            <person name="Atkinson R.G."/>
            <person name="Karunairetnam S."/>
            <person name="Bulley S."/>
            <person name="Chunkath S."/>
            <person name="Hanley Z."/>
            <person name="Storey R."/>
            <person name="Thrimawithana A.H."/>
            <person name="Thomson S."/>
            <person name="David C."/>
            <person name="Testolin R."/>
            <person name="Huang H."/>
            <person name="Hellens R.P."/>
            <person name="Schaffer R.J."/>
        </authorList>
    </citation>
    <scope>NUCLEOTIDE SEQUENCE [LARGE SCALE GENOMIC DNA]</scope>
    <source>
        <strain evidence="6">cv. Red5</strain>
    </source>
</reference>
<evidence type="ECO:0000259" key="4">
    <source>
        <dbReference type="Pfam" id="PF05004"/>
    </source>
</evidence>
<dbReference type="InterPro" id="IPR006921">
    <property type="entry name" value="Interferon-rel_develop_reg_C"/>
</dbReference>
<comment type="similarity">
    <text evidence="1">Belongs to the IFRD family.</text>
</comment>